<reference evidence="3" key="1">
    <citation type="journal article" date="2019" name="Int. J. Syst. Evol. Microbiol.">
        <title>The Global Catalogue of Microorganisms (GCM) 10K type strain sequencing project: providing services to taxonomists for standard genome sequencing and annotation.</title>
        <authorList>
            <consortium name="The Broad Institute Genomics Platform"/>
            <consortium name="The Broad Institute Genome Sequencing Center for Infectious Disease"/>
            <person name="Wu L."/>
            <person name="Ma J."/>
        </authorList>
    </citation>
    <scope>NUCLEOTIDE SEQUENCE [LARGE SCALE GENOMIC DNA]</scope>
    <source>
        <strain evidence="3">JCM 12165</strain>
    </source>
</reference>
<keyword evidence="1" id="KW-0472">Membrane</keyword>
<feature type="transmembrane region" description="Helical" evidence="1">
    <location>
        <begin position="112"/>
        <end position="134"/>
    </location>
</feature>
<dbReference type="EMBL" id="JBHUCP010000003">
    <property type="protein sequence ID" value="MFD1528522.1"/>
    <property type="molecule type" value="Genomic_DNA"/>
</dbReference>
<keyword evidence="3" id="KW-1185">Reference proteome</keyword>
<dbReference type="RefSeq" id="WP_343969517.1">
    <property type="nucleotide sequence ID" value="NZ_BAAAJG010000001.1"/>
</dbReference>
<keyword evidence="1" id="KW-1133">Transmembrane helix</keyword>
<keyword evidence="1" id="KW-0812">Transmembrane</keyword>
<organism evidence="2 3">
    <name type="scientific">Pseudonocardia aurantiaca</name>
    <dbReference type="NCBI Taxonomy" id="75290"/>
    <lineage>
        <taxon>Bacteria</taxon>
        <taxon>Bacillati</taxon>
        <taxon>Actinomycetota</taxon>
        <taxon>Actinomycetes</taxon>
        <taxon>Pseudonocardiales</taxon>
        <taxon>Pseudonocardiaceae</taxon>
        <taxon>Pseudonocardia</taxon>
    </lineage>
</organism>
<dbReference type="Proteomes" id="UP001597145">
    <property type="component" value="Unassembled WGS sequence"/>
</dbReference>
<name>A0ABW4FEX9_9PSEU</name>
<dbReference type="InterPro" id="IPR033458">
    <property type="entry name" value="DUF5134"/>
</dbReference>
<proteinExistence type="predicted"/>
<gene>
    <name evidence="2" type="ORF">ACFSCY_03630</name>
</gene>
<evidence type="ECO:0000313" key="2">
    <source>
        <dbReference type="EMBL" id="MFD1528522.1"/>
    </source>
</evidence>
<feature type="transmembrane region" description="Helical" evidence="1">
    <location>
        <begin position="58"/>
        <end position="75"/>
    </location>
</feature>
<evidence type="ECO:0000256" key="1">
    <source>
        <dbReference type="SAM" id="Phobius"/>
    </source>
</evidence>
<accession>A0ABW4FEX9</accession>
<protein>
    <submittedName>
        <fullName evidence="2">DUF5134 domain-containing protein</fullName>
    </submittedName>
</protein>
<comment type="caution">
    <text evidence="2">The sequence shown here is derived from an EMBL/GenBank/DDBJ whole genome shotgun (WGS) entry which is preliminary data.</text>
</comment>
<sequence>MNWGSAALALACLAAAGLHLVRLAVRRRDVVGEASHAAMALGMAAMASPLGDPVPEPVWMAVYVVIAVWFAMLVLRTRSTGGDAVHHVVGSGAMLFMLAADHSTGHMSHGGGPASGLVAVTAMAFTGYFAWHALRCADRCRREQEPCDGHNARGVVLVQRALAVHTPQAGAVGHLVAAVAMSAMLMTMV</sequence>
<dbReference type="Pfam" id="PF17197">
    <property type="entry name" value="DUF5134"/>
    <property type="match status" value="1"/>
</dbReference>
<evidence type="ECO:0000313" key="3">
    <source>
        <dbReference type="Proteomes" id="UP001597145"/>
    </source>
</evidence>
<feature type="transmembrane region" description="Helical" evidence="1">
    <location>
        <begin position="84"/>
        <end position="100"/>
    </location>
</feature>